<name>A0A6J5MBF9_9CAUD</name>
<protein>
    <submittedName>
        <fullName evidence="1">Uncharacterized protein</fullName>
    </submittedName>
</protein>
<organism evidence="1">
    <name type="scientific">uncultured Caudovirales phage</name>
    <dbReference type="NCBI Taxonomy" id="2100421"/>
    <lineage>
        <taxon>Viruses</taxon>
        <taxon>Duplodnaviria</taxon>
        <taxon>Heunggongvirae</taxon>
        <taxon>Uroviricota</taxon>
        <taxon>Caudoviricetes</taxon>
        <taxon>Peduoviridae</taxon>
        <taxon>Maltschvirus</taxon>
        <taxon>Maltschvirus maltsch</taxon>
    </lineage>
</organism>
<reference evidence="1" key="1">
    <citation type="submission" date="2020-04" db="EMBL/GenBank/DDBJ databases">
        <authorList>
            <person name="Chiriac C."/>
            <person name="Salcher M."/>
            <person name="Ghai R."/>
            <person name="Kavagutti S V."/>
        </authorList>
    </citation>
    <scope>NUCLEOTIDE SEQUENCE</scope>
</reference>
<evidence type="ECO:0000313" key="1">
    <source>
        <dbReference type="EMBL" id="CAB4143642.1"/>
    </source>
</evidence>
<sequence>MSVNVNTTTNTITIQQDATRVVQVATAGPQGAQGPSVIGGVAKYIPQWTSSQSLSTSSLYQVTTKQVILGATASVHPGNEEAFAVYQGVGTSYNLISGHSNIDSYSQLNIKNFSGEENASSDIVATRNDGNENTGYIDMGINSSGYTNTALVGAAGDAYLYATGENLYIGNATPSKQVVIFNGGLDATANARVYIHDQGTVSINTDEIGPDPTNPPALFVHPTAVGASNFNMIVAEADVNNYSQIALINKNAGAFASADIVAQNDIGTETDHYVDMGINSSTRAPDSSFTVGEANDTYLLSVSTGGSHYIGSPKNSDIYIFTGDNFNGKAHAKAVFKANNEHQISGSLNISGSITLNNLLTLQPLHPLPEAVRGTFAVSASDPPKPYFSDGNQWNALY</sequence>
<proteinExistence type="predicted"/>
<dbReference type="EMBL" id="LR796421">
    <property type="protein sequence ID" value="CAB4143642.1"/>
    <property type="molecule type" value="Genomic_DNA"/>
</dbReference>
<accession>A0A6J5MBF9</accession>
<gene>
    <name evidence="1" type="ORF">UFOVP450_188</name>
</gene>